<dbReference type="InterPro" id="IPR006434">
    <property type="entry name" value="Pyrimidine_nucleotidase_eu"/>
</dbReference>
<proteinExistence type="inferred from homology"/>
<sequence length="310" mass="35643">MKRMIMNKFFSKFAATKEFKIDSIADSLLSSKVHLKDEATVFEKINKIITDGPERLQVITDFDFTITKQHEEGQPMHSSFCIFKKSKQLPSSYLEQSRVLFEKYRPIELDPRVPRELKARLLDTWMTSAHRNLKGIRFSRGEMEGLAEQHGNGFRERTKELFERLHAKQVPILILSAGLGDVVEALLRRQGILYDNIHIVSNFLKYNDGDVLDGFKRPDKVLHVLNKNGHAVDEEYFEVLKNKTNVLLMGDSLGDADMAEGAKNADNILKIGFLYHHVEENLPLYKETFDIVLHDDQTMNVVLDILSPII</sequence>
<evidence type="ECO:0000256" key="6">
    <source>
        <dbReference type="ARBA" id="ARBA00022801"/>
    </source>
</evidence>
<keyword evidence="6 9" id="KW-0378">Hydrolase</keyword>
<dbReference type="GO" id="GO:0009117">
    <property type="term" value="P:nucleotide metabolic process"/>
    <property type="evidence" value="ECO:0007669"/>
    <property type="project" value="UniProtKB-KW"/>
</dbReference>
<dbReference type="GO" id="GO:0046872">
    <property type="term" value="F:metal ion binding"/>
    <property type="evidence" value="ECO:0007669"/>
    <property type="project" value="UniProtKB-KW"/>
</dbReference>
<reference evidence="10 11" key="1">
    <citation type="journal article" date="2024" name="bioRxiv">
        <title>A reference genome for Trichogramma kaykai: A tiny desert-dwelling parasitoid wasp with competing sex-ratio distorters.</title>
        <authorList>
            <person name="Culotta J."/>
            <person name="Lindsey A.R."/>
        </authorList>
    </citation>
    <scope>NUCLEOTIDE SEQUENCE [LARGE SCALE GENOMIC DNA]</scope>
    <source>
        <strain evidence="10 11">KSX58</strain>
    </source>
</reference>
<dbReference type="SFLD" id="SFLDS00003">
    <property type="entry name" value="Haloacid_Dehalogenase"/>
    <property type="match status" value="1"/>
</dbReference>
<evidence type="ECO:0000256" key="2">
    <source>
        <dbReference type="ARBA" id="ARBA00008389"/>
    </source>
</evidence>
<evidence type="ECO:0000256" key="8">
    <source>
        <dbReference type="ARBA" id="ARBA00023080"/>
    </source>
</evidence>
<evidence type="ECO:0000256" key="9">
    <source>
        <dbReference type="RuleBase" id="RU361276"/>
    </source>
</evidence>
<evidence type="ECO:0000313" key="11">
    <source>
        <dbReference type="Proteomes" id="UP001627154"/>
    </source>
</evidence>
<dbReference type="Pfam" id="PF05822">
    <property type="entry name" value="UMPH-1"/>
    <property type="match status" value="1"/>
</dbReference>
<comment type="caution">
    <text evidence="10">The sequence shown here is derived from an EMBL/GenBank/DDBJ whole genome shotgun (WGS) entry which is preliminary data.</text>
</comment>
<evidence type="ECO:0000256" key="1">
    <source>
        <dbReference type="ARBA" id="ARBA00000815"/>
    </source>
</evidence>
<organism evidence="10 11">
    <name type="scientific">Trichogramma kaykai</name>
    <dbReference type="NCBI Taxonomy" id="54128"/>
    <lineage>
        <taxon>Eukaryota</taxon>
        <taxon>Metazoa</taxon>
        <taxon>Ecdysozoa</taxon>
        <taxon>Arthropoda</taxon>
        <taxon>Hexapoda</taxon>
        <taxon>Insecta</taxon>
        <taxon>Pterygota</taxon>
        <taxon>Neoptera</taxon>
        <taxon>Endopterygota</taxon>
        <taxon>Hymenoptera</taxon>
        <taxon>Apocrita</taxon>
        <taxon>Proctotrupomorpha</taxon>
        <taxon>Chalcidoidea</taxon>
        <taxon>Trichogrammatidae</taxon>
        <taxon>Trichogramma</taxon>
    </lineage>
</organism>
<evidence type="ECO:0000256" key="3">
    <source>
        <dbReference type="ARBA" id="ARBA00012643"/>
    </source>
</evidence>
<dbReference type="InterPro" id="IPR036412">
    <property type="entry name" value="HAD-like_sf"/>
</dbReference>
<evidence type="ECO:0000313" key="10">
    <source>
        <dbReference type="EMBL" id="KAL3389025.1"/>
    </source>
</evidence>
<dbReference type="PANTHER" id="PTHR13045">
    <property type="entry name" value="5'-NUCLEOTIDASE"/>
    <property type="match status" value="1"/>
</dbReference>
<keyword evidence="11" id="KW-1185">Reference proteome</keyword>
<dbReference type="GO" id="GO:0005737">
    <property type="term" value="C:cytoplasm"/>
    <property type="evidence" value="ECO:0007669"/>
    <property type="project" value="UniProtKB-SubCell"/>
</dbReference>
<gene>
    <name evidence="10" type="ORF">TKK_015968</name>
</gene>
<dbReference type="Gene3D" id="3.40.50.1000">
    <property type="entry name" value="HAD superfamily/HAD-like"/>
    <property type="match status" value="1"/>
</dbReference>
<dbReference type="GO" id="GO:0000166">
    <property type="term" value="F:nucleotide binding"/>
    <property type="evidence" value="ECO:0007669"/>
    <property type="project" value="UniProtKB-KW"/>
</dbReference>
<comment type="subcellular location">
    <subcellularLocation>
        <location evidence="9">Cytoplasm</location>
    </subcellularLocation>
</comment>
<evidence type="ECO:0000256" key="7">
    <source>
        <dbReference type="ARBA" id="ARBA00022842"/>
    </source>
</evidence>
<dbReference type="Proteomes" id="UP001627154">
    <property type="component" value="Unassembled WGS sequence"/>
</dbReference>
<name>A0ABD2W8V7_9HYME</name>
<dbReference type="EMBL" id="JBJJXI010000124">
    <property type="protein sequence ID" value="KAL3389025.1"/>
    <property type="molecule type" value="Genomic_DNA"/>
</dbReference>
<dbReference type="Gene3D" id="1.10.150.340">
    <property type="entry name" value="Pyrimidine 5'-nucleotidase (UMPH-1), N-terminal domain"/>
    <property type="match status" value="1"/>
</dbReference>
<dbReference type="InterPro" id="IPR023214">
    <property type="entry name" value="HAD_sf"/>
</dbReference>
<keyword evidence="4" id="KW-0479">Metal-binding</keyword>
<keyword evidence="8 9" id="KW-0546">Nucleotide metabolism</keyword>
<accession>A0ABD2W8V7</accession>
<dbReference type="EC" id="3.1.3.5" evidence="3 9"/>
<evidence type="ECO:0000256" key="5">
    <source>
        <dbReference type="ARBA" id="ARBA00022741"/>
    </source>
</evidence>
<dbReference type="GO" id="GO:0008253">
    <property type="term" value="F:5'-nucleotidase activity"/>
    <property type="evidence" value="ECO:0007669"/>
    <property type="project" value="UniProtKB-EC"/>
</dbReference>
<comment type="catalytic activity">
    <reaction evidence="1 9">
        <text>a ribonucleoside 5'-phosphate + H2O = a ribonucleoside + phosphate</text>
        <dbReference type="Rhea" id="RHEA:12484"/>
        <dbReference type="ChEBI" id="CHEBI:15377"/>
        <dbReference type="ChEBI" id="CHEBI:18254"/>
        <dbReference type="ChEBI" id="CHEBI:43474"/>
        <dbReference type="ChEBI" id="CHEBI:58043"/>
        <dbReference type="EC" id="3.1.3.5"/>
    </reaction>
</comment>
<dbReference type="PANTHER" id="PTHR13045:SF0">
    <property type="entry name" value="7-METHYLGUANOSINE PHOSPHATE-SPECIFIC 5'-NUCLEOTIDASE"/>
    <property type="match status" value="1"/>
</dbReference>
<comment type="similarity">
    <text evidence="2 9">Belongs to the pyrimidine 5'-nucleotidase family.</text>
</comment>
<keyword evidence="7" id="KW-0460">Magnesium</keyword>
<dbReference type="AlphaFoldDB" id="A0ABD2W8V7"/>
<dbReference type="NCBIfam" id="TIGR01544">
    <property type="entry name" value="HAD-SF-IE"/>
    <property type="match status" value="1"/>
</dbReference>
<keyword evidence="9" id="KW-0963">Cytoplasm</keyword>
<evidence type="ECO:0000256" key="4">
    <source>
        <dbReference type="ARBA" id="ARBA00022723"/>
    </source>
</evidence>
<dbReference type="SUPFAM" id="SSF56784">
    <property type="entry name" value="HAD-like"/>
    <property type="match status" value="1"/>
</dbReference>
<keyword evidence="5 9" id="KW-0547">Nucleotide-binding</keyword>
<dbReference type="SFLD" id="SFLDG01128">
    <property type="entry name" value="C1.4:_5'-Nucleotidase_Like"/>
    <property type="match status" value="1"/>
</dbReference>
<protein>
    <recommendedName>
        <fullName evidence="3 9">5'-nucleotidase</fullName>
        <ecNumber evidence="3 9">3.1.3.5</ecNumber>
    </recommendedName>
</protein>